<feature type="domain" description="AIG1-type G" evidence="4">
    <location>
        <begin position="72"/>
        <end position="276"/>
    </location>
</feature>
<dbReference type="GO" id="GO:0005525">
    <property type="term" value="F:GTP binding"/>
    <property type="evidence" value="ECO:0007669"/>
    <property type="project" value="UniProtKB-KW"/>
</dbReference>
<gene>
    <name evidence="5" type="ORF">HOLleu_25573</name>
</gene>
<evidence type="ECO:0000313" key="5">
    <source>
        <dbReference type="EMBL" id="KAJ8032136.1"/>
    </source>
</evidence>
<dbReference type="OrthoDB" id="8954335at2759"/>
<keyword evidence="2" id="KW-0547">Nucleotide-binding</keyword>
<organism evidence="5 6">
    <name type="scientific">Holothuria leucospilota</name>
    <name type="common">Black long sea cucumber</name>
    <name type="synonym">Mertensiothuria leucospilota</name>
    <dbReference type="NCBI Taxonomy" id="206669"/>
    <lineage>
        <taxon>Eukaryota</taxon>
        <taxon>Metazoa</taxon>
        <taxon>Echinodermata</taxon>
        <taxon>Eleutherozoa</taxon>
        <taxon>Echinozoa</taxon>
        <taxon>Holothuroidea</taxon>
        <taxon>Aspidochirotacea</taxon>
        <taxon>Aspidochirotida</taxon>
        <taxon>Holothuriidae</taxon>
        <taxon>Holothuria</taxon>
    </lineage>
</organism>
<dbReference type="PROSITE" id="PS51720">
    <property type="entry name" value="G_AIG1"/>
    <property type="match status" value="1"/>
</dbReference>
<sequence length="487" mass="56526">MKEIVQAGGETTNWYLLSGEQGNGKEGKVQLCMKYENAPGDNDDEGMIPFDKITTFLNIGKRSLSDYTGKVPDKVNIILVGRGGNGKSSVGNTLLGRQCFSTREGQNTLQLAKLQKRNFEVNVMDTPDLFDQHHQMETEQQTMEMVKTAMDFPDGIHLFLIVCRGDVRLKDEERKMLAELEKKYDQGVKDHSLLVLTHSNDFLRHKSLEEVLKTNEDLWNVFTYVRGRVIAIENIHERLTDLTIEDQQTHLLRTIFEVIRMQHHKSYGQNIFHTANEQIVQRKREHEGIKQAYDSIFDHVVNTICGKTETDLCEILKTKYFEIDDHILTSIDACPNENIIRQCTEWCIKDLETFINLVLTEKRLKQSSDEGDGRGKSYPLIETYKERSLRTSKLIKLNRQKLMILFNTDVEEKVRSFLRCRELSEINQILTEVENDITQCEIYDAILESLPEYFKSEEWIADAKYLGLQNLHGYLEMKTKVWPYTLP</sequence>
<dbReference type="Gene3D" id="3.40.50.300">
    <property type="entry name" value="P-loop containing nucleotide triphosphate hydrolases"/>
    <property type="match status" value="1"/>
</dbReference>
<accession>A0A9Q1BT77</accession>
<dbReference type="InterPro" id="IPR045058">
    <property type="entry name" value="GIMA/IAN/Toc"/>
</dbReference>
<dbReference type="InterPro" id="IPR006703">
    <property type="entry name" value="G_AIG1"/>
</dbReference>
<dbReference type="Pfam" id="PF04548">
    <property type="entry name" value="AIG1"/>
    <property type="match status" value="1"/>
</dbReference>
<dbReference type="SUPFAM" id="SSF52540">
    <property type="entry name" value="P-loop containing nucleoside triphosphate hydrolases"/>
    <property type="match status" value="1"/>
</dbReference>
<dbReference type="PANTHER" id="PTHR10903">
    <property type="entry name" value="GTPASE, IMAP FAMILY MEMBER-RELATED"/>
    <property type="match status" value="1"/>
</dbReference>
<protein>
    <submittedName>
        <fullName evidence="5">Immune-associated nucleotide-binding protein 7</fullName>
    </submittedName>
</protein>
<evidence type="ECO:0000256" key="2">
    <source>
        <dbReference type="ARBA" id="ARBA00022741"/>
    </source>
</evidence>
<dbReference type="Proteomes" id="UP001152320">
    <property type="component" value="Chromosome 12"/>
</dbReference>
<dbReference type="PANTHER" id="PTHR10903:SF184">
    <property type="entry name" value="GTP-BINDING PROTEIN A"/>
    <property type="match status" value="1"/>
</dbReference>
<comment type="caution">
    <text evidence="5">The sequence shown here is derived from an EMBL/GenBank/DDBJ whole genome shotgun (WGS) entry which is preliminary data.</text>
</comment>
<comment type="similarity">
    <text evidence="1">Belongs to the TRAFAC class TrmE-Era-EngA-EngB-Septin-like GTPase superfamily. AIG1/Toc34/Toc159-like paraseptin GTPase family. IAN subfamily.</text>
</comment>
<dbReference type="EMBL" id="JAIZAY010000012">
    <property type="protein sequence ID" value="KAJ8032136.1"/>
    <property type="molecule type" value="Genomic_DNA"/>
</dbReference>
<proteinExistence type="inferred from homology"/>
<dbReference type="AlphaFoldDB" id="A0A9Q1BT77"/>
<name>A0A9Q1BT77_HOLLE</name>
<evidence type="ECO:0000256" key="3">
    <source>
        <dbReference type="ARBA" id="ARBA00023134"/>
    </source>
</evidence>
<keyword evidence="6" id="KW-1185">Reference proteome</keyword>
<dbReference type="InterPro" id="IPR027417">
    <property type="entry name" value="P-loop_NTPase"/>
</dbReference>
<evidence type="ECO:0000256" key="1">
    <source>
        <dbReference type="ARBA" id="ARBA00008535"/>
    </source>
</evidence>
<reference evidence="5" key="1">
    <citation type="submission" date="2021-10" db="EMBL/GenBank/DDBJ databases">
        <title>Tropical sea cucumber genome reveals ecological adaptation and Cuvierian tubules defense mechanism.</title>
        <authorList>
            <person name="Chen T."/>
        </authorList>
    </citation>
    <scope>NUCLEOTIDE SEQUENCE</scope>
    <source>
        <strain evidence="5">Nanhai2018</strain>
        <tissue evidence="5">Muscle</tissue>
    </source>
</reference>
<evidence type="ECO:0000313" key="6">
    <source>
        <dbReference type="Proteomes" id="UP001152320"/>
    </source>
</evidence>
<keyword evidence="3" id="KW-0342">GTP-binding</keyword>
<evidence type="ECO:0000259" key="4">
    <source>
        <dbReference type="PROSITE" id="PS51720"/>
    </source>
</evidence>